<evidence type="ECO:0000313" key="3">
    <source>
        <dbReference type="EMBL" id="KOC92173.1"/>
    </source>
</evidence>
<evidence type="ECO:0000313" key="5">
    <source>
        <dbReference type="Proteomes" id="UP000037088"/>
    </source>
</evidence>
<accession>A0A0L7T058</accession>
<dbReference type="PATRIC" id="fig|1560201.3.peg.628"/>
<proteinExistence type="predicted"/>
<keyword evidence="1" id="KW-1133">Transmembrane helix</keyword>
<evidence type="ECO:0000313" key="4">
    <source>
        <dbReference type="Proteomes" id="UP000036851"/>
    </source>
</evidence>
<organism evidence="2 4">
    <name type="scientific">Winslowiella iniecta</name>
    <dbReference type="NCBI Taxonomy" id="1560201"/>
    <lineage>
        <taxon>Bacteria</taxon>
        <taxon>Pseudomonadati</taxon>
        <taxon>Pseudomonadota</taxon>
        <taxon>Gammaproteobacteria</taxon>
        <taxon>Enterobacterales</taxon>
        <taxon>Erwiniaceae</taxon>
        <taxon>Winslowiella</taxon>
    </lineage>
</organism>
<keyword evidence="5" id="KW-1185">Reference proteome</keyword>
<name>A0A0L7T058_9GAMM</name>
<evidence type="ECO:0000256" key="1">
    <source>
        <dbReference type="SAM" id="Phobius"/>
    </source>
</evidence>
<dbReference type="Proteomes" id="UP000037088">
    <property type="component" value="Unassembled WGS sequence"/>
</dbReference>
<reference evidence="4 5" key="1">
    <citation type="journal article" date="2015" name="Int. J. Syst. Evol. Microbiol.">
        <title>Erwinia iniecta sp. nov., isolated from Russian wheat aphids (Diuraphis noxia).</title>
        <authorList>
            <person name="Campillo T."/>
            <person name="Luna E."/>
            <person name="Portier P."/>
            <person name="Fischer-Le Saux M."/>
            <person name="Lapitan N."/>
            <person name="Tisserat N.A."/>
            <person name="Leach J.E."/>
        </authorList>
    </citation>
    <scope>NUCLEOTIDE SEQUENCE [LARGE SCALE GENOMIC DNA]</scope>
    <source>
        <strain evidence="3 5">B120</strain>
        <strain evidence="2 4">B149</strain>
    </source>
</reference>
<dbReference type="Proteomes" id="UP000036851">
    <property type="component" value="Unassembled WGS sequence"/>
</dbReference>
<keyword evidence="1" id="KW-0472">Membrane</keyword>
<dbReference type="AlphaFoldDB" id="A0A0L7T058"/>
<feature type="transmembrane region" description="Helical" evidence="1">
    <location>
        <begin position="45"/>
        <end position="65"/>
    </location>
</feature>
<protein>
    <submittedName>
        <fullName evidence="2">Uncharacterized protein</fullName>
    </submittedName>
</protein>
<dbReference type="EMBL" id="JRXF01000041">
    <property type="protein sequence ID" value="KOC88834.1"/>
    <property type="molecule type" value="Genomic_DNA"/>
</dbReference>
<evidence type="ECO:0000313" key="2">
    <source>
        <dbReference type="EMBL" id="KOC88834.1"/>
    </source>
</evidence>
<keyword evidence="1" id="KW-0812">Transmembrane</keyword>
<gene>
    <name evidence="3" type="ORF">NG42_02930</name>
    <name evidence="2" type="ORF">NG43_19480</name>
</gene>
<sequence length="67" mass="7805">MKVKFHEVLHKLTRQKMISKFMAGKIRLFLRLEYTLMGHNVGHKLGHIACFMGLCLWLPAGIILIRD</sequence>
<dbReference type="STRING" id="1560201.NG42_02930"/>
<comment type="caution">
    <text evidence="2">The sequence shown here is derived from an EMBL/GenBank/DDBJ whole genome shotgun (WGS) entry which is preliminary data.</text>
</comment>
<dbReference type="EMBL" id="JRXE01000003">
    <property type="protein sequence ID" value="KOC92173.1"/>
    <property type="molecule type" value="Genomic_DNA"/>
</dbReference>